<evidence type="ECO:0000313" key="1">
    <source>
        <dbReference type="EMBL" id="KAJ1181127.1"/>
    </source>
</evidence>
<accession>A0AAV7U025</accession>
<dbReference type="AlphaFoldDB" id="A0AAV7U025"/>
<proteinExistence type="predicted"/>
<keyword evidence="2" id="KW-1185">Reference proteome</keyword>
<reference evidence="1" key="1">
    <citation type="journal article" date="2022" name="bioRxiv">
        <title>Sequencing and chromosome-scale assembly of the giantPleurodeles waltlgenome.</title>
        <authorList>
            <person name="Brown T."/>
            <person name="Elewa A."/>
            <person name="Iarovenko S."/>
            <person name="Subramanian E."/>
            <person name="Araus A.J."/>
            <person name="Petzold A."/>
            <person name="Susuki M."/>
            <person name="Suzuki K.-i.T."/>
            <person name="Hayashi T."/>
            <person name="Toyoda A."/>
            <person name="Oliveira C."/>
            <person name="Osipova E."/>
            <person name="Leigh N.D."/>
            <person name="Simon A."/>
            <person name="Yun M.H."/>
        </authorList>
    </citation>
    <scope>NUCLEOTIDE SEQUENCE</scope>
    <source>
        <strain evidence="1">20211129_DDA</strain>
        <tissue evidence="1">Liver</tissue>
    </source>
</reference>
<evidence type="ECO:0000313" key="2">
    <source>
        <dbReference type="Proteomes" id="UP001066276"/>
    </source>
</evidence>
<sequence length="108" mass="11396">MGALPGLAGVRACVVQGGWCRAHSLAWRGAWLLLSGGASRRELAHCSAVLCPLRAAGCDRRQAQVAGRACVSSGQEQIACLKALEMTPLEREVLISPVMTDVSAERPK</sequence>
<comment type="caution">
    <text evidence="1">The sequence shown here is derived from an EMBL/GenBank/DDBJ whole genome shotgun (WGS) entry which is preliminary data.</text>
</comment>
<name>A0AAV7U025_PLEWA</name>
<dbReference type="Proteomes" id="UP001066276">
    <property type="component" value="Chromosome 3_2"/>
</dbReference>
<gene>
    <name evidence="1" type="ORF">NDU88_006337</name>
</gene>
<dbReference type="EMBL" id="JANPWB010000006">
    <property type="protein sequence ID" value="KAJ1181127.1"/>
    <property type="molecule type" value="Genomic_DNA"/>
</dbReference>
<organism evidence="1 2">
    <name type="scientific">Pleurodeles waltl</name>
    <name type="common">Iberian ribbed newt</name>
    <dbReference type="NCBI Taxonomy" id="8319"/>
    <lineage>
        <taxon>Eukaryota</taxon>
        <taxon>Metazoa</taxon>
        <taxon>Chordata</taxon>
        <taxon>Craniata</taxon>
        <taxon>Vertebrata</taxon>
        <taxon>Euteleostomi</taxon>
        <taxon>Amphibia</taxon>
        <taxon>Batrachia</taxon>
        <taxon>Caudata</taxon>
        <taxon>Salamandroidea</taxon>
        <taxon>Salamandridae</taxon>
        <taxon>Pleurodelinae</taxon>
        <taxon>Pleurodeles</taxon>
    </lineage>
</organism>
<protein>
    <submittedName>
        <fullName evidence="1">Uncharacterized protein</fullName>
    </submittedName>
</protein>